<dbReference type="AlphaFoldDB" id="A0A1G2CUT6"/>
<dbReference type="InterPro" id="IPR058441">
    <property type="entry name" value="DUF8128"/>
</dbReference>
<comment type="caution">
    <text evidence="3">The sequence shown here is derived from an EMBL/GenBank/DDBJ whole genome shotgun (WGS) entry which is preliminary data.</text>
</comment>
<name>A0A1G2CUT6_9BACT</name>
<reference evidence="3 4" key="1">
    <citation type="journal article" date="2016" name="Nat. Commun.">
        <title>Thousands of microbial genomes shed light on interconnected biogeochemical processes in an aquifer system.</title>
        <authorList>
            <person name="Anantharaman K."/>
            <person name="Brown C.T."/>
            <person name="Hug L.A."/>
            <person name="Sharon I."/>
            <person name="Castelle C.J."/>
            <person name="Probst A.J."/>
            <person name="Thomas B.C."/>
            <person name="Singh A."/>
            <person name="Wilkins M.J."/>
            <person name="Karaoz U."/>
            <person name="Brodie E.L."/>
            <person name="Williams K.H."/>
            <person name="Hubbard S.S."/>
            <person name="Banfield J.F."/>
        </authorList>
    </citation>
    <scope>NUCLEOTIDE SEQUENCE [LARGE SCALE GENOMIC DNA]</scope>
</reference>
<protein>
    <recommendedName>
        <fullName evidence="2">DUF8128 domain-containing protein</fullName>
    </recommendedName>
</protein>
<keyword evidence="1" id="KW-0812">Transmembrane</keyword>
<proteinExistence type="predicted"/>
<dbReference type="Pfam" id="PF26449">
    <property type="entry name" value="DUF8128"/>
    <property type="match status" value="1"/>
</dbReference>
<sequence length="408" mass="47274">MFDVMSAFFDKPFFHLLGQMYDIAAVLAFIWGPLVAVWLAQKLWLDYVRLDFIRKNYEFILLEIKLPRTIDKTPMAMELVLQALHQGGTYNWYDKWWLGKVRPWFSLEIVSIEGEVRLLVRTPSKFKKLIESHIYAQYPDIEVVEVQDYISLAPYLHEKNEWSMWGCEFALTKPDPYPIKTYVDYGLDKAGTKEEFKSDPITSMIEFLGSIGRGQQIWMQILVQANGDRYATPGKWFKKHNWKEEGGRLIKELQAKYSGIDGAKPSKSEQEAIAAIERSLSKIGFDCGIRTIYIAQKEHFDPSNIAGITGAFRQYSSPTLNGFRPSNTPGFSYPWQDINEWRESKQKRKLFDAYVRRSYFYAPYKKTPFVLNAEELATIYHFPGGVAETPTFSRVESRKGEPPSNLPI</sequence>
<organism evidence="3 4">
    <name type="scientific">Candidatus Lloydbacteria bacterium RIFCSPHIGHO2_01_FULL_49_22</name>
    <dbReference type="NCBI Taxonomy" id="1798658"/>
    <lineage>
        <taxon>Bacteria</taxon>
        <taxon>Candidatus Lloydiibacteriota</taxon>
    </lineage>
</organism>
<accession>A0A1G2CUT6</accession>
<evidence type="ECO:0000259" key="2">
    <source>
        <dbReference type="Pfam" id="PF26449"/>
    </source>
</evidence>
<feature type="transmembrane region" description="Helical" evidence="1">
    <location>
        <begin position="20"/>
        <end position="40"/>
    </location>
</feature>
<evidence type="ECO:0000313" key="4">
    <source>
        <dbReference type="Proteomes" id="UP000177122"/>
    </source>
</evidence>
<evidence type="ECO:0000313" key="3">
    <source>
        <dbReference type="EMBL" id="OGZ05116.1"/>
    </source>
</evidence>
<feature type="domain" description="DUF8128" evidence="2">
    <location>
        <begin position="71"/>
        <end position="391"/>
    </location>
</feature>
<evidence type="ECO:0000256" key="1">
    <source>
        <dbReference type="SAM" id="Phobius"/>
    </source>
</evidence>
<dbReference type="EMBL" id="MHLI01000015">
    <property type="protein sequence ID" value="OGZ05116.1"/>
    <property type="molecule type" value="Genomic_DNA"/>
</dbReference>
<gene>
    <name evidence="3" type="ORF">A2845_02220</name>
</gene>
<keyword evidence="1" id="KW-1133">Transmembrane helix</keyword>
<keyword evidence="1" id="KW-0472">Membrane</keyword>
<dbReference type="Proteomes" id="UP000177122">
    <property type="component" value="Unassembled WGS sequence"/>
</dbReference>